<name>A0AAP0LAV8_9MAGN</name>
<keyword evidence="1" id="KW-0732">Signal</keyword>
<evidence type="ECO:0008006" key="4">
    <source>
        <dbReference type="Google" id="ProtNLM"/>
    </source>
</evidence>
<comment type="caution">
    <text evidence="2">The sequence shown here is derived from an EMBL/GenBank/DDBJ whole genome shotgun (WGS) entry which is preliminary data.</text>
</comment>
<organism evidence="2 3">
    <name type="scientific">Stephania cephalantha</name>
    <dbReference type="NCBI Taxonomy" id="152367"/>
    <lineage>
        <taxon>Eukaryota</taxon>
        <taxon>Viridiplantae</taxon>
        <taxon>Streptophyta</taxon>
        <taxon>Embryophyta</taxon>
        <taxon>Tracheophyta</taxon>
        <taxon>Spermatophyta</taxon>
        <taxon>Magnoliopsida</taxon>
        <taxon>Ranunculales</taxon>
        <taxon>Menispermaceae</taxon>
        <taxon>Menispermoideae</taxon>
        <taxon>Cissampelideae</taxon>
        <taxon>Stephania</taxon>
    </lineage>
</organism>
<feature type="chain" id="PRO_5043039490" description="Secreted protein" evidence="1">
    <location>
        <begin position="18"/>
        <end position="156"/>
    </location>
</feature>
<dbReference type="AlphaFoldDB" id="A0AAP0LAV8"/>
<dbReference type="EMBL" id="JBBNAG010000001">
    <property type="protein sequence ID" value="KAK9167772.1"/>
    <property type="molecule type" value="Genomic_DNA"/>
</dbReference>
<evidence type="ECO:0000256" key="1">
    <source>
        <dbReference type="SAM" id="SignalP"/>
    </source>
</evidence>
<sequence>MMMMLMMATTLYIIVHCNFNGFIRNPSGVRHIEHKLLIPRRAQVIHLRLSPMPLPFEIHLDICTCRTIFVLGHEAAGIKNFNNQFRHDRPTIVAASFQHQLLTRLSNHGHDMLSIESTRDGAIHKCCRRGNESVEERTHTLRRGVVSVWWGEKGPA</sequence>
<dbReference type="Proteomes" id="UP001419268">
    <property type="component" value="Unassembled WGS sequence"/>
</dbReference>
<proteinExistence type="predicted"/>
<reference evidence="2 3" key="1">
    <citation type="submission" date="2024-01" db="EMBL/GenBank/DDBJ databases">
        <title>Genome assemblies of Stephania.</title>
        <authorList>
            <person name="Yang L."/>
        </authorList>
    </citation>
    <scope>NUCLEOTIDE SEQUENCE [LARGE SCALE GENOMIC DNA]</scope>
    <source>
        <strain evidence="2">JXDWG</strain>
        <tissue evidence="2">Leaf</tissue>
    </source>
</reference>
<feature type="signal peptide" evidence="1">
    <location>
        <begin position="1"/>
        <end position="17"/>
    </location>
</feature>
<evidence type="ECO:0000313" key="2">
    <source>
        <dbReference type="EMBL" id="KAK9167772.1"/>
    </source>
</evidence>
<protein>
    <recommendedName>
        <fullName evidence="4">Secreted protein</fullName>
    </recommendedName>
</protein>
<gene>
    <name evidence="2" type="ORF">Scep_002963</name>
</gene>
<accession>A0AAP0LAV8</accession>
<evidence type="ECO:0000313" key="3">
    <source>
        <dbReference type="Proteomes" id="UP001419268"/>
    </source>
</evidence>
<keyword evidence="3" id="KW-1185">Reference proteome</keyword>